<evidence type="ECO:0000313" key="4">
    <source>
        <dbReference type="Proteomes" id="UP001295423"/>
    </source>
</evidence>
<accession>A0AAD2FTY4</accession>
<keyword evidence="2" id="KW-1133">Transmembrane helix</keyword>
<evidence type="ECO:0000256" key="2">
    <source>
        <dbReference type="SAM" id="Phobius"/>
    </source>
</evidence>
<feature type="region of interest" description="Disordered" evidence="1">
    <location>
        <begin position="596"/>
        <end position="619"/>
    </location>
</feature>
<feature type="compositionally biased region" description="Low complexity" evidence="1">
    <location>
        <begin position="805"/>
        <end position="822"/>
    </location>
</feature>
<name>A0AAD2FTY4_9STRA</name>
<feature type="compositionally biased region" description="Low complexity" evidence="1">
    <location>
        <begin position="505"/>
        <end position="518"/>
    </location>
</feature>
<evidence type="ECO:0000256" key="1">
    <source>
        <dbReference type="SAM" id="MobiDB-lite"/>
    </source>
</evidence>
<dbReference type="AlphaFoldDB" id="A0AAD2FTY4"/>
<feature type="compositionally biased region" description="Acidic residues" evidence="1">
    <location>
        <begin position="208"/>
        <end position="223"/>
    </location>
</feature>
<protein>
    <submittedName>
        <fullName evidence="3">Uncharacterized protein</fullName>
    </submittedName>
</protein>
<evidence type="ECO:0000313" key="3">
    <source>
        <dbReference type="EMBL" id="CAJ1953005.1"/>
    </source>
</evidence>
<feature type="transmembrane region" description="Helical" evidence="2">
    <location>
        <begin position="568"/>
        <end position="588"/>
    </location>
</feature>
<feature type="compositionally biased region" description="Low complexity" evidence="1">
    <location>
        <begin position="82"/>
        <end position="100"/>
    </location>
</feature>
<feature type="region of interest" description="Disordered" evidence="1">
    <location>
        <begin position="497"/>
        <end position="562"/>
    </location>
</feature>
<dbReference type="EMBL" id="CAKOGP040001814">
    <property type="protein sequence ID" value="CAJ1953005.1"/>
    <property type="molecule type" value="Genomic_DNA"/>
</dbReference>
<keyword evidence="2" id="KW-0812">Transmembrane</keyword>
<dbReference type="PANTHER" id="PTHR44826">
    <property type="entry name" value="SPORE COAT PROTEIN SP85"/>
    <property type="match status" value="1"/>
</dbReference>
<feature type="region of interest" description="Disordered" evidence="1">
    <location>
        <begin position="333"/>
        <end position="363"/>
    </location>
</feature>
<dbReference type="Proteomes" id="UP001295423">
    <property type="component" value="Unassembled WGS sequence"/>
</dbReference>
<reference evidence="3" key="1">
    <citation type="submission" date="2023-08" db="EMBL/GenBank/DDBJ databases">
        <authorList>
            <person name="Audoor S."/>
            <person name="Bilcke G."/>
        </authorList>
    </citation>
    <scope>NUCLEOTIDE SEQUENCE</scope>
</reference>
<feature type="compositionally biased region" description="Basic and acidic residues" evidence="1">
    <location>
        <begin position="1"/>
        <end position="13"/>
    </location>
</feature>
<gene>
    <name evidence="3" type="ORF">CYCCA115_LOCUS13825</name>
</gene>
<feature type="compositionally biased region" description="Basic and acidic residues" evidence="1">
    <location>
        <begin position="294"/>
        <end position="308"/>
    </location>
</feature>
<keyword evidence="2" id="KW-0472">Membrane</keyword>
<feature type="region of interest" description="Disordered" evidence="1">
    <location>
        <begin position="804"/>
        <end position="980"/>
    </location>
</feature>
<feature type="compositionally biased region" description="Low complexity" evidence="1">
    <location>
        <begin position="909"/>
        <end position="952"/>
    </location>
</feature>
<proteinExistence type="predicted"/>
<feature type="compositionally biased region" description="Polar residues" evidence="1">
    <location>
        <begin position="596"/>
        <end position="606"/>
    </location>
</feature>
<feature type="region of interest" description="Disordered" evidence="1">
    <location>
        <begin position="424"/>
        <end position="443"/>
    </location>
</feature>
<keyword evidence="4" id="KW-1185">Reference proteome</keyword>
<feature type="region of interest" description="Disordered" evidence="1">
    <location>
        <begin position="1"/>
        <end position="320"/>
    </location>
</feature>
<dbReference type="InterPro" id="IPR051860">
    <property type="entry name" value="Plasmodium_CSP_Invasion"/>
</dbReference>
<organism evidence="3 4">
    <name type="scientific">Cylindrotheca closterium</name>
    <dbReference type="NCBI Taxonomy" id="2856"/>
    <lineage>
        <taxon>Eukaryota</taxon>
        <taxon>Sar</taxon>
        <taxon>Stramenopiles</taxon>
        <taxon>Ochrophyta</taxon>
        <taxon>Bacillariophyta</taxon>
        <taxon>Bacillariophyceae</taxon>
        <taxon>Bacillariophycidae</taxon>
        <taxon>Bacillariales</taxon>
        <taxon>Bacillariaceae</taxon>
        <taxon>Cylindrotheca</taxon>
    </lineage>
</organism>
<feature type="compositionally biased region" description="Polar residues" evidence="1">
    <location>
        <begin position="14"/>
        <end position="25"/>
    </location>
</feature>
<feature type="compositionally biased region" description="Polar residues" evidence="1">
    <location>
        <begin position="955"/>
        <end position="968"/>
    </location>
</feature>
<feature type="compositionally biased region" description="Low complexity" evidence="1">
    <location>
        <begin position="609"/>
        <end position="619"/>
    </location>
</feature>
<comment type="caution">
    <text evidence="3">The sequence shown here is derived from an EMBL/GenBank/DDBJ whole genome shotgun (WGS) entry which is preliminary data.</text>
</comment>
<sequence>MSTPKREDEERSTKNGLPSTKSEATGESAIRNSGPRPTNIRKLSHRSSGRSSGSSHRRSGSSDVKSSRPPHKRLDNSEPMQSRSSRLNRSSSRKQTSSRSLSRHDSSSRRSSSERAQNRSSHNRRRSGDRRNSADGASNSPSRATRKRSSSGRLSRSSHAKLGSSERRSKSSSLRSPSDSHHSQSNNKPRRHHSTDSMLSLGAMGVLTEDEDFSDEDSFAGEETESKPRLSSQSFQRKEGGAISSMLYGKDGDAKAKAKAKASRESSQQEIKPGVEHIRENGSTPVNTLYGNDADAKAKAKTSKESGESARVPGVLEVPSNSTRTISTLYGKDADAKAKAKASRGSGESTSKPGVEAVVDNSTHTPISTLYGNDVDAKAKAKTCRGSGESTCKPGVETVVDNSTLTLISTLYGTDLDAKAKAKSSRGGSEYASNPGVDTGLNSSTHTSISISMLYGTDSDAKAKAKVARGGPVFASNPRVENVALPATLVEHDEINSEEPVARRLSTTSTGSELGSTTDPALKSAIDMGNSSEAMDNLRIPNDPEAMPTKHKNGNDEAPEKSKRKKRIACFLLFLLLLGGGVAAWFFLSKNDNNSEDSQINTTSADIQAPTGAPTSTTVATVAPSDEGSMTMSPTSPPFLADLLFQPPNESNCDAISKNETIAGRDEMDDAVFGLGLEVVLSEDRTMTEQLVVELLDAIQEKTLPSLAGCNIPVDEFVDDWRFVIFDAYVTGSVQSEETCKDEALATQNCHSMSIQLDLFLKGRVRFLDIIDLISDEKENISNHLGLSDPFSIVKLRKRIDNLTPTASPSSMPSDAPSFAPSESPTVQDSAFPTPLPTATPTKTVSGVPTRAPSLIPTSVPSSVPTTALPSVNPSFLPTKVPSESPSTPPSEIPSDTPSLRPSKALSETPSVTPSITSSLIPTSAASLRPTVRPSRSPTNVPSVSPTASPAPSMDPTSTPTLKPSTIPSRLPSQTPSSQPTITSFHWAACGARNGCSSEPASLQNSNNNRMGGSPSGLEIAVRCCSDISLPGFEQNDASCPYADSEVDGVCYNSVTYHEADALCSSAGARLCTAIEISSNCASNTGCGHNNRFAWTSTADIQPSTTAYWTVCGREERCPIPALAQDASYDRIGGVTGWEAIATRCCSDAELPGYRKREGGSVPYESCPFAETEIDGVCHENTSYDEAFNLCAGAGARLCTKAELENGCAGGTGCNFDDNMIWSSDQYYP</sequence>
<feature type="compositionally biased region" description="Polar residues" evidence="1">
    <location>
        <begin position="856"/>
        <end position="876"/>
    </location>
</feature>
<feature type="compositionally biased region" description="Polar residues" evidence="1">
    <location>
        <begin position="281"/>
        <end position="290"/>
    </location>
</feature>
<feature type="compositionally biased region" description="Basic and acidic residues" evidence="1">
    <location>
        <begin position="102"/>
        <end position="117"/>
    </location>
</feature>